<evidence type="ECO:0000313" key="3">
    <source>
        <dbReference type="Proteomes" id="UP000027195"/>
    </source>
</evidence>
<organism evidence="2 3">
    <name type="scientific">Botryobasidium botryosum (strain FD-172 SS1)</name>
    <dbReference type="NCBI Taxonomy" id="930990"/>
    <lineage>
        <taxon>Eukaryota</taxon>
        <taxon>Fungi</taxon>
        <taxon>Dikarya</taxon>
        <taxon>Basidiomycota</taxon>
        <taxon>Agaricomycotina</taxon>
        <taxon>Agaricomycetes</taxon>
        <taxon>Cantharellales</taxon>
        <taxon>Botryobasidiaceae</taxon>
        <taxon>Botryobasidium</taxon>
    </lineage>
</organism>
<feature type="compositionally biased region" description="Polar residues" evidence="1">
    <location>
        <begin position="191"/>
        <end position="205"/>
    </location>
</feature>
<evidence type="ECO:0000256" key="1">
    <source>
        <dbReference type="SAM" id="MobiDB-lite"/>
    </source>
</evidence>
<proteinExistence type="predicted"/>
<dbReference type="AlphaFoldDB" id="A0A067MNN4"/>
<feature type="compositionally biased region" description="Polar residues" evidence="1">
    <location>
        <begin position="9"/>
        <end position="20"/>
    </location>
</feature>
<name>A0A067MNN4_BOTB1</name>
<feature type="region of interest" description="Disordered" evidence="1">
    <location>
        <begin position="176"/>
        <end position="206"/>
    </location>
</feature>
<dbReference type="HOGENOM" id="CLU_1160937_0_0_1"/>
<accession>A0A067MNN4</accession>
<keyword evidence="3" id="KW-1185">Reference proteome</keyword>
<dbReference type="EMBL" id="KL198028">
    <property type="protein sequence ID" value="KDQ16305.1"/>
    <property type="molecule type" value="Genomic_DNA"/>
</dbReference>
<evidence type="ECO:0000313" key="2">
    <source>
        <dbReference type="EMBL" id="KDQ16305.1"/>
    </source>
</evidence>
<feature type="region of interest" description="Disordered" evidence="1">
    <location>
        <begin position="1"/>
        <end position="59"/>
    </location>
</feature>
<protein>
    <submittedName>
        <fullName evidence="2">Uncharacterized protein</fullName>
    </submittedName>
</protein>
<dbReference type="InParanoid" id="A0A067MNN4"/>
<dbReference type="Proteomes" id="UP000027195">
    <property type="component" value="Unassembled WGS sequence"/>
</dbReference>
<reference evidence="3" key="1">
    <citation type="journal article" date="2014" name="Proc. Natl. Acad. Sci. U.S.A.">
        <title>Extensive sampling of basidiomycete genomes demonstrates inadequacy of the white-rot/brown-rot paradigm for wood decay fungi.</title>
        <authorList>
            <person name="Riley R."/>
            <person name="Salamov A.A."/>
            <person name="Brown D.W."/>
            <person name="Nagy L.G."/>
            <person name="Floudas D."/>
            <person name="Held B.W."/>
            <person name="Levasseur A."/>
            <person name="Lombard V."/>
            <person name="Morin E."/>
            <person name="Otillar R."/>
            <person name="Lindquist E.A."/>
            <person name="Sun H."/>
            <person name="LaButti K.M."/>
            <person name="Schmutz J."/>
            <person name="Jabbour D."/>
            <person name="Luo H."/>
            <person name="Baker S.E."/>
            <person name="Pisabarro A.G."/>
            <person name="Walton J.D."/>
            <person name="Blanchette R.A."/>
            <person name="Henrissat B."/>
            <person name="Martin F."/>
            <person name="Cullen D."/>
            <person name="Hibbett D.S."/>
            <person name="Grigoriev I.V."/>
        </authorList>
    </citation>
    <scope>NUCLEOTIDE SEQUENCE [LARGE SCALE GENOMIC DNA]</scope>
    <source>
        <strain evidence="3">FD-172 SS1</strain>
    </source>
</reference>
<sequence length="239" mass="26619">MQLAAHTMTPAQNAQPNGSDNGLGDGDVMERSRGDATPTAAHNRYTMPRKMGESWTPQPPSIACVSGSIGSLDGSGMNTRRAAAAMAFDRAGRWKSTRSAPDAGASSNEWPTAPTRRVPAMDWFKRVNIRDECMASFLRRGRRRRRWGWRGRRGRPQYLAKYYFFKYTRAREPSKVQKGGSAFSGSRHRANSPQHATHATKQPQATCYHPPSHDLAVRQAQVQPDPDQFSVCFLCFSGF</sequence>
<gene>
    <name evidence="2" type="ORF">BOTBODRAFT_622868</name>
</gene>